<evidence type="ECO:0000313" key="1">
    <source>
        <dbReference type="EMBL" id="SVD26270.1"/>
    </source>
</evidence>
<name>A0A382TW27_9ZZZZ</name>
<accession>A0A382TW27</accession>
<feature type="non-terminal residue" evidence="1">
    <location>
        <position position="1"/>
    </location>
</feature>
<organism evidence="1">
    <name type="scientific">marine metagenome</name>
    <dbReference type="NCBI Taxonomy" id="408172"/>
    <lineage>
        <taxon>unclassified sequences</taxon>
        <taxon>metagenomes</taxon>
        <taxon>ecological metagenomes</taxon>
    </lineage>
</organism>
<dbReference type="EMBL" id="UINC01139617">
    <property type="protein sequence ID" value="SVD26270.1"/>
    <property type="molecule type" value="Genomic_DNA"/>
</dbReference>
<dbReference type="AlphaFoldDB" id="A0A382TW27"/>
<gene>
    <name evidence="1" type="ORF">METZ01_LOCUS379124</name>
</gene>
<sequence>LDWERGLVAQVKKDGCATFRRFDQ</sequence>
<reference evidence="1" key="1">
    <citation type="submission" date="2018-05" db="EMBL/GenBank/DDBJ databases">
        <authorList>
            <person name="Lanie J.A."/>
            <person name="Ng W.-L."/>
            <person name="Kazmierczak K.M."/>
            <person name="Andrzejewski T.M."/>
            <person name="Davidsen T.M."/>
            <person name="Wayne K.J."/>
            <person name="Tettelin H."/>
            <person name="Glass J.I."/>
            <person name="Rusch D."/>
            <person name="Podicherti R."/>
            <person name="Tsui H.-C.T."/>
            <person name="Winkler M.E."/>
        </authorList>
    </citation>
    <scope>NUCLEOTIDE SEQUENCE</scope>
</reference>
<protein>
    <submittedName>
        <fullName evidence="1">Uncharacterized protein</fullName>
    </submittedName>
</protein>
<proteinExistence type="predicted"/>